<protein>
    <recommendedName>
        <fullName evidence="4">GDT1 family protein</fullName>
    </recommendedName>
</protein>
<evidence type="ECO:0000256" key="1">
    <source>
        <dbReference type="SAM" id="Phobius"/>
    </source>
</evidence>
<feature type="transmembrane region" description="Helical" evidence="1">
    <location>
        <begin position="66"/>
        <end position="83"/>
    </location>
</feature>
<evidence type="ECO:0008006" key="4">
    <source>
        <dbReference type="Google" id="ProtNLM"/>
    </source>
</evidence>
<proteinExistence type="predicted"/>
<dbReference type="EMBL" id="JARJBC010000013">
    <property type="protein sequence ID" value="MDF3291595.1"/>
    <property type="molecule type" value="Genomic_DNA"/>
</dbReference>
<evidence type="ECO:0000313" key="3">
    <source>
        <dbReference type="Proteomes" id="UP001216579"/>
    </source>
</evidence>
<keyword evidence="1" id="KW-1133">Transmembrane helix</keyword>
<feature type="transmembrane region" description="Helical" evidence="1">
    <location>
        <begin position="155"/>
        <end position="176"/>
    </location>
</feature>
<name>A0ABT5ZPT4_9ACTN</name>
<keyword evidence="3" id="KW-1185">Reference proteome</keyword>
<comment type="caution">
    <text evidence="2">The sequence shown here is derived from an EMBL/GenBank/DDBJ whole genome shotgun (WGS) entry which is preliminary data.</text>
</comment>
<dbReference type="Proteomes" id="UP001216579">
    <property type="component" value="Unassembled WGS sequence"/>
</dbReference>
<feature type="transmembrane region" description="Helical" evidence="1">
    <location>
        <begin position="188"/>
        <end position="205"/>
    </location>
</feature>
<accession>A0ABT5ZPT4</accession>
<reference evidence="2 3" key="1">
    <citation type="submission" date="2023-03" db="EMBL/GenBank/DDBJ databases">
        <title>Draft genome sequence of Streptomyces sp. RB6PN23 isolated from peat swamp forest in Thailand.</title>
        <authorList>
            <person name="Klaysubun C."/>
            <person name="Duangmal K."/>
        </authorList>
    </citation>
    <scope>NUCLEOTIDE SEQUENCE [LARGE SCALE GENOMIC DNA]</scope>
    <source>
        <strain evidence="2 3">RB6PN23</strain>
    </source>
</reference>
<organism evidence="2 3">
    <name type="scientific">Streptomyces silvisoli</name>
    <dbReference type="NCBI Taxonomy" id="3034235"/>
    <lineage>
        <taxon>Bacteria</taxon>
        <taxon>Bacillati</taxon>
        <taxon>Actinomycetota</taxon>
        <taxon>Actinomycetes</taxon>
        <taxon>Kitasatosporales</taxon>
        <taxon>Streptomycetaceae</taxon>
        <taxon>Streptomyces</taxon>
    </lineage>
</organism>
<keyword evidence="1" id="KW-0812">Transmembrane</keyword>
<dbReference type="RefSeq" id="WP_276094775.1">
    <property type="nucleotide sequence ID" value="NZ_JARJBC010000013.1"/>
</dbReference>
<evidence type="ECO:0000313" key="2">
    <source>
        <dbReference type="EMBL" id="MDF3291595.1"/>
    </source>
</evidence>
<keyword evidence="1" id="KW-0472">Membrane</keyword>
<gene>
    <name evidence="2" type="ORF">P3G67_20655</name>
</gene>
<sequence length="259" mass="26401">MGELILVVTVFLACAVEAVEALTIVLAAGTSRDWASALQGTAAALLALAVTVAAFGPAIGMIPLGALRLVVGALLLVFGLQWLRKAVLRGSGYKALHDEEVAYRKEVDAAQAATFGGRGMVADWYAFTLSFKGVFLEGLEVAFIVVTFGNNQRDVPLAVVGAAAAVLVVAGAGVAVRAPLARVPENTMKFAVGTMLTSFGAFWSAEGAGATWPGSDTSLLALVPAVALLAVGYTAVLRRGNDKTTVVAAASAPVEGGAR</sequence>
<feature type="transmembrane region" description="Helical" evidence="1">
    <location>
        <begin position="37"/>
        <end position="59"/>
    </location>
</feature>
<feature type="transmembrane region" description="Helical" evidence="1">
    <location>
        <begin position="217"/>
        <end position="236"/>
    </location>
</feature>